<dbReference type="AlphaFoldDB" id="A0A8H6B2M1"/>
<protein>
    <submittedName>
        <fullName evidence="2">Uncharacterized protein</fullName>
    </submittedName>
</protein>
<dbReference type="Proteomes" id="UP000531561">
    <property type="component" value="Unassembled WGS sequence"/>
</dbReference>
<evidence type="ECO:0000313" key="3">
    <source>
        <dbReference type="Proteomes" id="UP000531561"/>
    </source>
</evidence>
<keyword evidence="1" id="KW-0812">Transmembrane</keyword>
<comment type="caution">
    <text evidence="2">The sequence shown here is derived from an EMBL/GenBank/DDBJ whole genome shotgun (WGS) entry which is preliminary data.</text>
</comment>
<evidence type="ECO:0000256" key="1">
    <source>
        <dbReference type="SAM" id="Phobius"/>
    </source>
</evidence>
<dbReference type="OrthoDB" id="3559803at2759"/>
<feature type="transmembrane region" description="Helical" evidence="1">
    <location>
        <begin position="87"/>
        <end position="111"/>
    </location>
</feature>
<keyword evidence="3" id="KW-1185">Reference proteome</keyword>
<keyword evidence="1" id="KW-0472">Membrane</keyword>
<evidence type="ECO:0000313" key="2">
    <source>
        <dbReference type="EMBL" id="KAF5877902.1"/>
    </source>
</evidence>
<reference evidence="2 3" key="1">
    <citation type="journal article" date="2020" name="Phytopathology">
        <title>A high-quality genome resource of Botrytis fragariae, a new and rapidly spreading fungal pathogen causing strawberry gray mold in the U.S.A.</title>
        <authorList>
            <person name="Wu Y."/>
            <person name="Saski C.A."/>
            <person name="Schnabel G."/>
            <person name="Xiao S."/>
            <person name="Hu M."/>
        </authorList>
    </citation>
    <scope>NUCLEOTIDE SEQUENCE [LARGE SCALE GENOMIC DNA]</scope>
    <source>
        <strain evidence="2 3">BVB16</strain>
    </source>
</reference>
<dbReference type="EMBL" id="JABFCT010000002">
    <property type="protein sequence ID" value="KAF5877902.1"/>
    <property type="molecule type" value="Genomic_DNA"/>
</dbReference>
<keyword evidence="1" id="KW-1133">Transmembrane helix</keyword>
<name>A0A8H6B2M1_9HELO</name>
<sequence>MADVVYAFGGLEKLPPNITSFAPIITKTVVNFINTPVTTAIIPTITAIITTTIVKNCSDVSISCEQESAPRAKASSRSFFARPFDGLAIWDVVLLVGCGGIILIWMIVATFNDCRRYLESKRSKEKDRQSV</sequence>
<gene>
    <name evidence="2" type="ORF">Bfra_000065</name>
</gene>
<dbReference type="RefSeq" id="XP_037196848.1">
    <property type="nucleotide sequence ID" value="XM_037330515.1"/>
</dbReference>
<accession>A0A8H6B2M1</accession>
<dbReference type="GeneID" id="59254207"/>
<organism evidence="2 3">
    <name type="scientific">Botrytis fragariae</name>
    <dbReference type="NCBI Taxonomy" id="1964551"/>
    <lineage>
        <taxon>Eukaryota</taxon>
        <taxon>Fungi</taxon>
        <taxon>Dikarya</taxon>
        <taxon>Ascomycota</taxon>
        <taxon>Pezizomycotina</taxon>
        <taxon>Leotiomycetes</taxon>
        <taxon>Helotiales</taxon>
        <taxon>Sclerotiniaceae</taxon>
        <taxon>Botrytis</taxon>
    </lineage>
</organism>
<proteinExistence type="predicted"/>